<evidence type="ECO:0000256" key="1">
    <source>
        <dbReference type="SAM" id="Phobius"/>
    </source>
</evidence>
<dbReference type="RefSeq" id="WP_160127739.1">
    <property type="nucleotide sequence ID" value="NZ_CP019288.1"/>
</dbReference>
<keyword evidence="1" id="KW-0812">Transmembrane</keyword>
<reference evidence="2 3" key="1">
    <citation type="journal article" date="2013" name="Int. J. Syst. Evol. Microbiol.">
        <title>Kordia antarctica sp. nov., isolated from Antarctic seawater.</title>
        <authorList>
            <person name="Baek K."/>
            <person name="Choi A."/>
            <person name="Kang I."/>
            <person name="Lee K."/>
            <person name="Cho J.C."/>
        </authorList>
    </citation>
    <scope>NUCLEOTIDE SEQUENCE [LARGE SCALE GENOMIC DNA]</scope>
    <source>
        <strain evidence="2 3">IMCC3317</strain>
    </source>
</reference>
<dbReference type="OrthoDB" id="1445813at2"/>
<evidence type="ECO:0000313" key="3">
    <source>
        <dbReference type="Proteomes" id="UP000464657"/>
    </source>
</evidence>
<feature type="transmembrane region" description="Helical" evidence="1">
    <location>
        <begin position="39"/>
        <end position="60"/>
    </location>
</feature>
<dbReference type="Proteomes" id="UP000464657">
    <property type="component" value="Chromosome"/>
</dbReference>
<keyword evidence="1" id="KW-0472">Membrane</keyword>
<evidence type="ECO:0000313" key="2">
    <source>
        <dbReference type="EMBL" id="QHI34960.1"/>
    </source>
</evidence>
<dbReference type="KEGG" id="kan:IMCC3317_03060"/>
<sequence length="168" mass="19429">MSVKDFFTAVIKIFAIYILIEGIIPLVSSLIYYNEIRDFSFILGFIGIILVFIAIIYFMLSQTAKIVHFLRLDKGFETERFDFSNVESNYILEIAITIMGFYMLFFTIPFILMDGYTLLKGNVNSHSFNFKSPELLYENILTNLLYILVGIIIILLRKPIANIFTSKS</sequence>
<keyword evidence="1" id="KW-1133">Transmembrane helix</keyword>
<dbReference type="AlphaFoldDB" id="A0A7L4ZEM6"/>
<feature type="transmembrane region" description="Helical" evidence="1">
    <location>
        <begin position="90"/>
        <end position="112"/>
    </location>
</feature>
<feature type="transmembrane region" description="Helical" evidence="1">
    <location>
        <begin position="12"/>
        <end position="33"/>
    </location>
</feature>
<proteinExistence type="predicted"/>
<keyword evidence="3" id="KW-1185">Reference proteome</keyword>
<name>A0A7L4ZEM6_9FLAO</name>
<organism evidence="2 3">
    <name type="scientific">Kordia antarctica</name>
    <dbReference type="NCBI Taxonomy" id="1218801"/>
    <lineage>
        <taxon>Bacteria</taxon>
        <taxon>Pseudomonadati</taxon>
        <taxon>Bacteroidota</taxon>
        <taxon>Flavobacteriia</taxon>
        <taxon>Flavobacteriales</taxon>
        <taxon>Flavobacteriaceae</taxon>
        <taxon>Kordia</taxon>
    </lineage>
</organism>
<feature type="transmembrane region" description="Helical" evidence="1">
    <location>
        <begin position="135"/>
        <end position="156"/>
    </location>
</feature>
<protein>
    <submittedName>
        <fullName evidence="2">Uncharacterized protein</fullName>
    </submittedName>
</protein>
<gene>
    <name evidence="2" type="ORF">IMCC3317_03060</name>
</gene>
<dbReference type="EMBL" id="CP019288">
    <property type="protein sequence ID" value="QHI34960.1"/>
    <property type="molecule type" value="Genomic_DNA"/>
</dbReference>
<accession>A0A7L4ZEM6</accession>